<comment type="similarity">
    <text evidence="2">Belongs to the bacterial solute-binding protein 8 family.</text>
</comment>
<dbReference type="Gene3D" id="3.40.50.1980">
    <property type="entry name" value="Nitrogenase molybdenum iron protein domain"/>
    <property type="match status" value="2"/>
</dbReference>
<organism evidence="7 8">
    <name type="scientific">Brevibacterium luteolum</name>
    <dbReference type="NCBI Taxonomy" id="199591"/>
    <lineage>
        <taxon>Bacteria</taxon>
        <taxon>Bacillati</taxon>
        <taxon>Actinomycetota</taxon>
        <taxon>Actinomycetes</taxon>
        <taxon>Micrococcales</taxon>
        <taxon>Brevibacteriaceae</taxon>
        <taxon>Brevibacterium</taxon>
    </lineage>
</organism>
<dbReference type="Proteomes" id="UP000235703">
    <property type="component" value="Unassembled WGS sequence"/>
</dbReference>
<dbReference type="GO" id="GO:0030288">
    <property type="term" value="C:outer membrane-bounded periplasmic space"/>
    <property type="evidence" value="ECO:0007669"/>
    <property type="project" value="TreeGrafter"/>
</dbReference>
<dbReference type="CDD" id="cd01146">
    <property type="entry name" value="FhuD"/>
    <property type="match status" value="1"/>
</dbReference>
<evidence type="ECO:0000313" key="7">
    <source>
        <dbReference type="EMBL" id="PMB97963.1"/>
    </source>
</evidence>
<evidence type="ECO:0000256" key="3">
    <source>
        <dbReference type="ARBA" id="ARBA00022448"/>
    </source>
</evidence>
<reference evidence="7 8" key="1">
    <citation type="submission" date="2017-09" db="EMBL/GenBank/DDBJ databases">
        <title>Bacterial strain isolated from the female urinary microbiota.</title>
        <authorList>
            <person name="Thomas-White K."/>
            <person name="Kumar N."/>
            <person name="Forster S."/>
            <person name="Putonti C."/>
            <person name="Lawley T."/>
            <person name="Wolfe A.J."/>
        </authorList>
    </citation>
    <scope>NUCLEOTIDE SEQUENCE [LARGE SCALE GENOMIC DNA]</scope>
    <source>
        <strain evidence="7 8">UMB0680</strain>
    </source>
</reference>
<evidence type="ECO:0000256" key="5">
    <source>
        <dbReference type="SAM" id="SignalP"/>
    </source>
</evidence>
<dbReference type="Pfam" id="PF01497">
    <property type="entry name" value="Peripla_BP_2"/>
    <property type="match status" value="1"/>
</dbReference>
<evidence type="ECO:0000256" key="4">
    <source>
        <dbReference type="ARBA" id="ARBA00022729"/>
    </source>
</evidence>
<feature type="domain" description="Fe/B12 periplasmic-binding" evidence="6">
    <location>
        <begin position="56"/>
        <end position="325"/>
    </location>
</feature>
<dbReference type="RefSeq" id="WP_102162307.1">
    <property type="nucleotide sequence ID" value="NZ_PNFZ01000004.1"/>
</dbReference>
<dbReference type="PANTHER" id="PTHR30532">
    <property type="entry name" value="IRON III DICITRATE-BINDING PERIPLASMIC PROTEIN"/>
    <property type="match status" value="1"/>
</dbReference>
<name>A0A2N6PH28_9MICO</name>
<proteinExistence type="inferred from homology"/>
<feature type="signal peptide" evidence="5">
    <location>
        <begin position="1"/>
        <end position="18"/>
    </location>
</feature>
<feature type="chain" id="PRO_5038815801" evidence="5">
    <location>
        <begin position="19"/>
        <end position="325"/>
    </location>
</feature>
<sequence length="325" mass="33876">MKLRTLGLAALISTLALTGCGTTDAPAGDPTAATGEPVSITDARGVPVSLDAPAQKVVTLEWSVTEYAVSLGVDPVGVADPKGYGVWSARVPLSGDPVDVGMRTEPSIDAIADLAPDLILADTSSIPEEAMKQMERIAPVAVFNSATADGLFDLVKKNQHDVATLLGKEAEADELDADFDAALQKAKESVEEAGKTGDPMVFAYPYNEANSMTFRLHGPGSASSEVGRAIGLTDASTEQGDEAYGLTTTDVEGLRTLPDDTHFLYWVDADEGDPMETLKKNAVWTGLPFVTADRVAPAGTGIWLYGGTTSLGAFADEVAGIVAEQ</sequence>
<dbReference type="EMBL" id="PNFZ01000004">
    <property type="protein sequence ID" value="PMB97963.1"/>
    <property type="molecule type" value="Genomic_DNA"/>
</dbReference>
<comment type="subcellular location">
    <subcellularLocation>
        <location evidence="1">Cell envelope</location>
    </subcellularLocation>
</comment>
<evidence type="ECO:0000259" key="6">
    <source>
        <dbReference type="PROSITE" id="PS50983"/>
    </source>
</evidence>
<dbReference type="PANTHER" id="PTHR30532:SF1">
    <property type="entry name" value="IRON(3+)-HYDROXAMATE-BINDING PROTEIN FHUD"/>
    <property type="match status" value="1"/>
</dbReference>
<accession>A0A2N6PH28</accession>
<keyword evidence="8" id="KW-1185">Reference proteome</keyword>
<dbReference type="InterPro" id="IPR051313">
    <property type="entry name" value="Bact_iron-sidero_bind"/>
</dbReference>
<dbReference type="PRINTS" id="PR01715">
    <property type="entry name" value="FERRIBNDNGPP"/>
</dbReference>
<dbReference type="OrthoDB" id="9793175at2"/>
<keyword evidence="3" id="KW-0813">Transport</keyword>
<evidence type="ECO:0000256" key="2">
    <source>
        <dbReference type="ARBA" id="ARBA00008814"/>
    </source>
</evidence>
<evidence type="ECO:0000256" key="1">
    <source>
        <dbReference type="ARBA" id="ARBA00004196"/>
    </source>
</evidence>
<comment type="caution">
    <text evidence="7">The sequence shown here is derived from an EMBL/GenBank/DDBJ whole genome shotgun (WGS) entry which is preliminary data.</text>
</comment>
<protein>
    <submittedName>
        <fullName evidence="7">Iron-siderophore ABC transporter substrate-binding protein</fullName>
    </submittedName>
</protein>
<dbReference type="InterPro" id="IPR002491">
    <property type="entry name" value="ABC_transptr_periplasmic_BD"/>
</dbReference>
<keyword evidence="4 5" id="KW-0732">Signal</keyword>
<dbReference type="AlphaFoldDB" id="A0A2N6PH28"/>
<gene>
    <name evidence="7" type="ORF">CJ198_09115</name>
</gene>
<dbReference type="PROSITE" id="PS50983">
    <property type="entry name" value="FE_B12_PBP"/>
    <property type="match status" value="1"/>
</dbReference>
<dbReference type="PROSITE" id="PS51257">
    <property type="entry name" value="PROKAR_LIPOPROTEIN"/>
    <property type="match status" value="1"/>
</dbReference>
<dbReference type="SUPFAM" id="SSF53807">
    <property type="entry name" value="Helical backbone' metal receptor"/>
    <property type="match status" value="1"/>
</dbReference>
<evidence type="ECO:0000313" key="8">
    <source>
        <dbReference type="Proteomes" id="UP000235703"/>
    </source>
</evidence>
<dbReference type="GO" id="GO:1901678">
    <property type="term" value="P:iron coordination entity transport"/>
    <property type="evidence" value="ECO:0007669"/>
    <property type="project" value="UniProtKB-ARBA"/>
</dbReference>